<evidence type="ECO:0000313" key="3">
    <source>
        <dbReference type="Proteomes" id="UP000267096"/>
    </source>
</evidence>
<reference evidence="2 3" key="2">
    <citation type="submission" date="2018-11" db="EMBL/GenBank/DDBJ databases">
        <authorList>
            <consortium name="Pathogen Informatics"/>
        </authorList>
    </citation>
    <scope>NUCLEOTIDE SEQUENCE [LARGE SCALE GENOMIC DNA]</scope>
</reference>
<gene>
    <name evidence="2" type="ORF">ASIM_LOCUS1776</name>
</gene>
<dbReference type="InterPro" id="IPR051825">
    <property type="entry name" value="SRCIN1"/>
</dbReference>
<dbReference type="Proteomes" id="UP000267096">
    <property type="component" value="Unassembled WGS sequence"/>
</dbReference>
<evidence type="ECO:0000313" key="4">
    <source>
        <dbReference type="WBParaSite" id="ASIM_0000190501-mRNA-1"/>
    </source>
</evidence>
<keyword evidence="1" id="KW-0175">Coiled coil</keyword>
<dbReference type="OrthoDB" id="6022652at2759"/>
<sequence>METMERQLAGLSSLVHSALVSKGMSETSQRDMHELRRQILALHPDINSASSLPSSAEPSIPDTVSLSGEAQQELLKLRRQAADSHTQLKQIRRAVQVNAQNSRDILRDAFDRIQHHIADHFGGMATLARDEDSAIEMMKSEHVARITGLQKSLQSFEEDIEEIRKLVLNTNRKLRMTEVESFTNSLTKIGRTAARLKTHFPSIQRELEVKIRDNMEKIVREERFIKEESAQIDQCLRRCKTLANMMVTMKKLAMVQDPTVGNNYRFV</sequence>
<evidence type="ECO:0000313" key="2">
    <source>
        <dbReference type="EMBL" id="VDK19234.1"/>
    </source>
</evidence>
<accession>A0A0M3J2Z3</accession>
<dbReference type="EMBL" id="UYRR01002058">
    <property type="protein sequence ID" value="VDK19234.1"/>
    <property type="molecule type" value="Genomic_DNA"/>
</dbReference>
<feature type="coiled-coil region" evidence="1">
    <location>
        <begin position="146"/>
        <end position="173"/>
    </location>
</feature>
<dbReference type="GO" id="GO:0005737">
    <property type="term" value="C:cytoplasm"/>
    <property type="evidence" value="ECO:0007669"/>
    <property type="project" value="TreeGrafter"/>
</dbReference>
<dbReference type="AlphaFoldDB" id="A0A0M3J2Z3"/>
<organism evidence="4">
    <name type="scientific">Anisakis simplex</name>
    <name type="common">Herring worm</name>
    <dbReference type="NCBI Taxonomy" id="6269"/>
    <lineage>
        <taxon>Eukaryota</taxon>
        <taxon>Metazoa</taxon>
        <taxon>Ecdysozoa</taxon>
        <taxon>Nematoda</taxon>
        <taxon>Chromadorea</taxon>
        <taxon>Rhabditida</taxon>
        <taxon>Spirurina</taxon>
        <taxon>Ascaridomorpha</taxon>
        <taxon>Ascaridoidea</taxon>
        <taxon>Anisakidae</taxon>
        <taxon>Anisakis</taxon>
        <taxon>Anisakis simplex complex</taxon>
    </lineage>
</organism>
<protein>
    <submittedName>
        <fullName evidence="4">t-SNARE coiled-coil homology domain-containing protein</fullName>
    </submittedName>
</protein>
<proteinExistence type="predicted"/>
<dbReference type="Gene3D" id="1.20.58.1540">
    <property type="entry name" value="Actin interacting protein 3, C-terminal domain"/>
    <property type="match status" value="1"/>
</dbReference>
<name>A0A0M3J2Z3_ANISI</name>
<reference evidence="4" key="1">
    <citation type="submission" date="2017-02" db="UniProtKB">
        <authorList>
            <consortium name="WormBaseParasite"/>
        </authorList>
    </citation>
    <scope>IDENTIFICATION</scope>
</reference>
<keyword evidence="3" id="KW-1185">Reference proteome</keyword>
<dbReference type="PANTHER" id="PTHR22741:SF10">
    <property type="entry name" value="COILED-COIL DOMAIN-CONTAINING PROTEIN CG32809"/>
    <property type="match status" value="1"/>
</dbReference>
<dbReference type="SUPFAM" id="SSF58113">
    <property type="entry name" value="Apolipoprotein A-I"/>
    <property type="match status" value="1"/>
</dbReference>
<dbReference type="WBParaSite" id="ASIM_0000190501-mRNA-1">
    <property type="protein sequence ID" value="ASIM_0000190501-mRNA-1"/>
    <property type="gene ID" value="ASIM_0000190501"/>
</dbReference>
<dbReference type="PANTHER" id="PTHR22741">
    <property type="entry name" value="P140CAP/SNIP-RELATED"/>
    <property type="match status" value="1"/>
</dbReference>
<evidence type="ECO:0000256" key="1">
    <source>
        <dbReference type="SAM" id="Coils"/>
    </source>
</evidence>